<dbReference type="AlphaFoldDB" id="A0A326U1Z3"/>
<dbReference type="OrthoDB" id="59486at2"/>
<dbReference type="RefSeq" id="WP_111324676.1">
    <property type="nucleotide sequence ID" value="NZ_BIFX01000002.1"/>
</dbReference>
<reference evidence="2 3" key="1">
    <citation type="submission" date="2018-06" db="EMBL/GenBank/DDBJ databases">
        <title>Genomic Encyclopedia of Archaeal and Bacterial Type Strains, Phase II (KMG-II): from individual species to whole genera.</title>
        <authorList>
            <person name="Goeker M."/>
        </authorList>
    </citation>
    <scope>NUCLEOTIDE SEQUENCE [LARGE SCALE GENOMIC DNA]</scope>
    <source>
        <strain evidence="2 3">ATCC BAA-1881</strain>
    </source>
</reference>
<dbReference type="Proteomes" id="UP000248806">
    <property type="component" value="Unassembled WGS sequence"/>
</dbReference>
<comment type="caution">
    <text evidence="2">The sequence shown here is derived from an EMBL/GenBank/DDBJ whole genome shotgun (WGS) entry which is preliminary data.</text>
</comment>
<accession>A0A326U1Z3</accession>
<dbReference type="Gene3D" id="3.20.20.80">
    <property type="entry name" value="Glycosidases"/>
    <property type="match status" value="1"/>
</dbReference>
<dbReference type="EMBL" id="QKUF01000019">
    <property type="protein sequence ID" value="PZW25289.1"/>
    <property type="molecule type" value="Genomic_DNA"/>
</dbReference>
<dbReference type="InterPro" id="IPR017853">
    <property type="entry name" value="GH"/>
</dbReference>
<evidence type="ECO:0000313" key="3">
    <source>
        <dbReference type="Proteomes" id="UP000248806"/>
    </source>
</evidence>
<dbReference type="SUPFAM" id="SSF51445">
    <property type="entry name" value="(Trans)glycosidases"/>
    <property type="match status" value="1"/>
</dbReference>
<protein>
    <submittedName>
        <fullName evidence="2">Uncharacterized protein DUF4038</fullName>
    </submittedName>
</protein>
<evidence type="ECO:0000259" key="1">
    <source>
        <dbReference type="Pfam" id="PF13204"/>
    </source>
</evidence>
<dbReference type="Pfam" id="PF13204">
    <property type="entry name" value="Apiosidase"/>
    <property type="match status" value="1"/>
</dbReference>
<evidence type="ECO:0000313" key="2">
    <source>
        <dbReference type="EMBL" id="PZW25289.1"/>
    </source>
</evidence>
<organism evidence="2 3">
    <name type="scientific">Thermosporothrix hazakensis</name>
    <dbReference type="NCBI Taxonomy" id="644383"/>
    <lineage>
        <taxon>Bacteria</taxon>
        <taxon>Bacillati</taxon>
        <taxon>Chloroflexota</taxon>
        <taxon>Ktedonobacteria</taxon>
        <taxon>Ktedonobacterales</taxon>
        <taxon>Thermosporotrichaceae</taxon>
        <taxon>Thermosporothrix</taxon>
    </lineage>
</organism>
<dbReference type="PANTHER" id="PTHR37836:SF3">
    <property type="entry name" value="ENDOGLUCANASE"/>
    <property type="match status" value="1"/>
</dbReference>
<feature type="domain" description="Apiosidase-like catalytic" evidence="1">
    <location>
        <begin position="7"/>
        <end position="333"/>
    </location>
</feature>
<keyword evidence="3" id="KW-1185">Reference proteome</keyword>
<gene>
    <name evidence="2" type="ORF">EI42_04341</name>
</gene>
<dbReference type="PANTHER" id="PTHR37836">
    <property type="entry name" value="LMO1036 PROTEIN"/>
    <property type="match status" value="1"/>
</dbReference>
<dbReference type="InterPro" id="IPR025277">
    <property type="entry name" value="Apiosidase-like_cat_dom"/>
</dbReference>
<sequence>MLTIASRHFVANNQPFFYLADTAWNAFAVATEAEWEEYVAYRSGQGFTALQLSFLPILHDASISPETFFPFECKADGSFDFLHLNDTYFQRAERMVARAAEYGLTCAIALLWCNYVPDTWISQQHPEHVMPFDAITPYVTAVVERLKPYHPVYLISGDTDFRSEQTTNSYLKALTTVKQLSPNALTCFHISPYADLPDSIVATPELDFYVYQSGHRREEQHLPYTLAEKFSRLQPARPVINSEPCYEGHGFGGEYGRFHAFDVRKAFWQSILSGASAGFTYGAHGLWSWHRQGATFNNERWSQRPFTWKVALQLPGASDVAFGKWIIERYDCFELVPQNELLASPSEEIRLAMTPDHRTFMIYVPYSVPIHLHLDLSTYHVEGLHLSTRTLFRPRLTTTPTQSTIEMLDANADYLLIGRRLSSRKADPATSQSFFTQ</sequence>
<name>A0A326U1Z3_THEHA</name>
<proteinExistence type="predicted"/>